<evidence type="ECO:0000313" key="2">
    <source>
        <dbReference type="EMBL" id="CAH1263709.1"/>
    </source>
</evidence>
<dbReference type="Proteomes" id="UP000838412">
    <property type="component" value="Chromosome 4"/>
</dbReference>
<gene>
    <name evidence="2" type="primary">Hypp2749</name>
    <name evidence="2" type="ORF">BLAG_LOCUS18315</name>
</gene>
<keyword evidence="1" id="KW-1133">Transmembrane helix</keyword>
<keyword evidence="1" id="KW-0812">Transmembrane</keyword>
<organism evidence="2 3">
    <name type="scientific">Branchiostoma lanceolatum</name>
    <name type="common">Common lancelet</name>
    <name type="synonym">Amphioxus lanceolatum</name>
    <dbReference type="NCBI Taxonomy" id="7740"/>
    <lineage>
        <taxon>Eukaryota</taxon>
        <taxon>Metazoa</taxon>
        <taxon>Chordata</taxon>
        <taxon>Cephalochordata</taxon>
        <taxon>Leptocardii</taxon>
        <taxon>Amphioxiformes</taxon>
        <taxon>Branchiostomatidae</taxon>
        <taxon>Branchiostoma</taxon>
    </lineage>
</organism>
<proteinExistence type="predicted"/>
<evidence type="ECO:0000256" key="1">
    <source>
        <dbReference type="SAM" id="Phobius"/>
    </source>
</evidence>
<dbReference type="OrthoDB" id="10164375at2759"/>
<name>A0A8J9ZWX2_BRALA</name>
<dbReference type="AlphaFoldDB" id="A0A8J9ZWX2"/>
<feature type="transmembrane region" description="Helical" evidence="1">
    <location>
        <begin position="12"/>
        <end position="29"/>
    </location>
</feature>
<keyword evidence="3" id="KW-1185">Reference proteome</keyword>
<sequence>MTGRASCFRIVYLVSMTTLISISAAVIYVRNGKEKSTGLERSIPCPTGAQCYSGNCGVVMSFGGHALCCCGGSDMTVHGNLNLGSPTWYQVPCTCSY</sequence>
<reference evidence="2" key="1">
    <citation type="submission" date="2022-01" db="EMBL/GenBank/DDBJ databases">
        <authorList>
            <person name="Braso-Vives M."/>
        </authorList>
    </citation>
    <scope>NUCLEOTIDE SEQUENCE</scope>
</reference>
<protein>
    <submittedName>
        <fullName evidence="2">Hypp2749 protein</fullName>
    </submittedName>
</protein>
<keyword evidence="1" id="KW-0472">Membrane</keyword>
<evidence type="ECO:0000313" key="3">
    <source>
        <dbReference type="Proteomes" id="UP000838412"/>
    </source>
</evidence>
<dbReference type="EMBL" id="OV696689">
    <property type="protein sequence ID" value="CAH1263709.1"/>
    <property type="molecule type" value="Genomic_DNA"/>
</dbReference>
<accession>A0A8J9ZWX2</accession>